<feature type="region of interest" description="Disordered" evidence="1">
    <location>
        <begin position="137"/>
        <end position="163"/>
    </location>
</feature>
<dbReference type="Ensembl" id="ENSJJAT00000027364.1">
    <property type="protein sequence ID" value="ENSJJAP00000020814.1"/>
    <property type="gene ID" value="ENSJJAG00000021379.1"/>
</dbReference>
<feature type="compositionally biased region" description="Basic and acidic residues" evidence="1">
    <location>
        <begin position="150"/>
        <end position="163"/>
    </location>
</feature>
<proteinExistence type="predicted"/>
<sequence>MASSNPPPQPPIEDPLAPGAPGPSPEVEEDSGEAFEFDDSDDEDEASTGLAVPCLAPERDADPPLISFDPIPGTDPDPADTPPQTEAPAVVSNGDAVGAAFSGVRRSSWKRKSSRRIDRFTFPALEEDVIYDDVPCESPDVHQPGAERNLLYEDVHRDGAPRE</sequence>
<dbReference type="AlphaFoldDB" id="A0A8C5LAX7"/>
<dbReference type="Proteomes" id="UP000694385">
    <property type="component" value="Unassembled WGS sequence"/>
</dbReference>
<reference evidence="2" key="1">
    <citation type="submission" date="2025-08" db="UniProtKB">
        <authorList>
            <consortium name="Ensembl"/>
        </authorList>
    </citation>
    <scope>IDENTIFICATION</scope>
</reference>
<feature type="compositionally biased region" description="Pro residues" evidence="1">
    <location>
        <begin position="1"/>
        <end position="24"/>
    </location>
</feature>
<name>A0A8C5LAX7_JACJA</name>
<keyword evidence="3" id="KW-1185">Reference proteome</keyword>
<evidence type="ECO:0000313" key="3">
    <source>
        <dbReference type="Proteomes" id="UP000694385"/>
    </source>
</evidence>
<feature type="compositionally biased region" description="Acidic residues" evidence="1">
    <location>
        <begin position="26"/>
        <end position="46"/>
    </location>
</feature>
<organism evidence="2 3">
    <name type="scientific">Jaculus jaculus</name>
    <name type="common">Lesser Egyptian jerboa</name>
    <dbReference type="NCBI Taxonomy" id="51337"/>
    <lineage>
        <taxon>Eukaryota</taxon>
        <taxon>Metazoa</taxon>
        <taxon>Chordata</taxon>
        <taxon>Craniata</taxon>
        <taxon>Vertebrata</taxon>
        <taxon>Euteleostomi</taxon>
        <taxon>Mammalia</taxon>
        <taxon>Eutheria</taxon>
        <taxon>Euarchontoglires</taxon>
        <taxon>Glires</taxon>
        <taxon>Rodentia</taxon>
        <taxon>Myomorpha</taxon>
        <taxon>Dipodoidea</taxon>
        <taxon>Dipodidae</taxon>
        <taxon>Dipodinae</taxon>
        <taxon>Jaculus</taxon>
    </lineage>
</organism>
<dbReference type="GeneTree" id="ENSGT00940000153798"/>
<accession>A0A8C5LAX7</accession>
<dbReference type="OMA" id="CEGPDVH"/>
<evidence type="ECO:0000256" key="1">
    <source>
        <dbReference type="SAM" id="MobiDB-lite"/>
    </source>
</evidence>
<evidence type="ECO:0000313" key="2">
    <source>
        <dbReference type="Ensembl" id="ENSJJAP00000020814.1"/>
    </source>
</evidence>
<reference evidence="2" key="2">
    <citation type="submission" date="2025-09" db="UniProtKB">
        <authorList>
            <consortium name="Ensembl"/>
        </authorList>
    </citation>
    <scope>IDENTIFICATION</scope>
</reference>
<protein>
    <submittedName>
        <fullName evidence="2">Uncharacterized protein</fullName>
    </submittedName>
</protein>
<feature type="region of interest" description="Disordered" evidence="1">
    <location>
        <begin position="1"/>
        <end position="92"/>
    </location>
</feature>